<proteinExistence type="predicted"/>
<gene>
    <name evidence="1" type="ORF">SKAU_G00203490</name>
</gene>
<evidence type="ECO:0000313" key="2">
    <source>
        <dbReference type="Proteomes" id="UP001152622"/>
    </source>
</evidence>
<dbReference type="EMBL" id="JAINUF010000006">
    <property type="protein sequence ID" value="KAJ8357555.1"/>
    <property type="molecule type" value="Genomic_DNA"/>
</dbReference>
<keyword evidence="2" id="KW-1185">Reference proteome</keyword>
<protein>
    <submittedName>
        <fullName evidence="1">Uncharacterized protein</fullName>
    </submittedName>
</protein>
<dbReference type="Proteomes" id="UP001152622">
    <property type="component" value="Chromosome 6"/>
</dbReference>
<dbReference type="AlphaFoldDB" id="A0A9Q1FFX7"/>
<name>A0A9Q1FFX7_SYNKA</name>
<sequence>MQHLINWPIINRKENLRSWQICSFTTTDDPWFQRRSLCASVTPPLRQIKTLTGACITDTESLRSDTMQLWIINAQWG</sequence>
<comment type="caution">
    <text evidence="1">The sequence shown here is derived from an EMBL/GenBank/DDBJ whole genome shotgun (WGS) entry which is preliminary data.</text>
</comment>
<organism evidence="1 2">
    <name type="scientific">Synaphobranchus kaupii</name>
    <name type="common">Kaup's arrowtooth eel</name>
    <dbReference type="NCBI Taxonomy" id="118154"/>
    <lineage>
        <taxon>Eukaryota</taxon>
        <taxon>Metazoa</taxon>
        <taxon>Chordata</taxon>
        <taxon>Craniata</taxon>
        <taxon>Vertebrata</taxon>
        <taxon>Euteleostomi</taxon>
        <taxon>Actinopterygii</taxon>
        <taxon>Neopterygii</taxon>
        <taxon>Teleostei</taxon>
        <taxon>Anguilliformes</taxon>
        <taxon>Synaphobranchidae</taxon>
        <taxon>Synaphobranchus</taxon>
    </lineage>
</organism>
<accession>A0A9Q1FFX7</accession>
<evidence type="ECO:0000313" key="1">
    <source>
        <dbReference type="EMBL" id="KAJ8357555.1"/>
    </source>
</evidence>
<reference evidence="1" key="1">
    <citation type="journal article" date="2023" name="Science">
        <title>Genome structures resolve the early diversification of teleost fishes.</title>
        <authorList>
            <person name="Parey E."/>
            <person name="Louis A."/>
            <person name="Montfort J."/>
            <person name="Bouchez O."/>
            <person name="Roques C."/>
            <person name="Iampietro C."/>
            <person name="Lluch J."/>
            <person name="Castinel A."/>
            <person name="Donnadieu C."/>
            <person name="Desvignes T."/>
            <person name="Floi Bucao C."/>
            <person name="Jouanno E."/>
            <person name="Wen M."/>
            <person name="Mejri S."/>
            <person name="Dirks R."/>
            <person name="Jansen H."/>
            <person name="Henkel C."/>
            <person name="Chen W.J."/>
            <person name="Zahm M."/>
            <person name="Cabau C."/>
            <person name="Klopp C."/>
            <person name="Thompson A.W."/>
            <person name="Robinson-Rechavi M."/>
            <person name="Braasch I."/>
            <person name="Lecointre G."/>
            <person name="Bobe J."/>
            <person name="Postlethwait J.H."/>
            <person name="Berthelot C."/>
            <person name="Roest Crollius H."/>
            <person name="Guiguen Y."/>
        </authorList>
    </citation>
    <scope>NUCLEOTIDE SEQUENCE</scope>
    <source>
        <strain evidence="1">WJC10195</strain>
    </source>
</reference>